<dbReference type="InterPro" id="IPR008979">
    <property type="entry name" value="Galactose-bd-like_sf"/>
</dbReference>
<evidence type="ECO:0000259" key="2">
    <source>
        <dbReference type="PROSITE" id="PS51175"/>
    </source>
</evidence>
<dbReference type="SUPFAM" id="SSF49785">
    <property type="entry name" value="Galactose-binding domain-like"/>
    <property type="match status" value="2"/>
</dbReference>
<comment type="caution">
    <text evidence="3">The sequence shown here is derived from an EMBL/GenBank/DDBJ whole genome shotgun (WGS) entry which is preliminary data.</text>
</comment>
<dbReference type="Gene3D" id="3.20.20.80">
    <property type="entry name" value="Glycosidases"/>
    <property type="match status" value="1"/>
</dbReference>
<evidence type="ECO:0000313" key="4">
    <source>
        <dbReference type="Proteomes" id="UP001519654"/>
    </source>
</evidence>
<dbReference type="InterPro" id="IPR005084">
    <property type="entry name" value="CBM6"/>
</dbReference>
<protein>
    <submittedName>
        <fullName evidence="3">Carbohydrate-binding protein</fullName>
    </submittedName>
</protein>
<dbReference type="InterPro" id="IPR017853">
    <property type="entry name" value="GH"/>
</dbReference>
<dbReference type="Proteomes" id="UP001519654">
    <property type="component" value="Unassembled WGS sequence"/>
</dbReference>
<accession>A0ABS5YUI4</accession>
<keyword evidence="4" id="KW-1185">Reference proteome</keyword>
<feature type="signal peptide" evidence="1">
    <location>
        <begin position="1"/>
        <end position="22"/>
    </location>
</feature>
<organism evidence="3 4">
    <name type="scientific">Paractinoplanes bogorensis</name>
    <dbReference type="NCBI Taxonomy" id="1610840"/>
    <lineage>
        <taxon>Bacteria</taxon>
        <taxon>Bacillati</taxon>
        <taxon>Actinomycetota</taxon>
        <taxon>Actinomycetes</taxon>
        <taxon>Micromonosporales</taxon>
        <taxon>Micromonosporaceae</taxon>
        <taxon>Paractinoplanes</taxon>
    </lineage>
</organism>
<evidence type="ECO:0000313" key="3">
    <source>
        <dbReference type="EMBL" id="MBU2666363.1"/>
    </source>
</evidence>
<dbReference type="Gene3D" id="2.60.120.260">
    <property type="entry name" value="Galactose-binding domain-like"/>
    <property type="match status" value="2"/>
</dbReference>
<dbReference type="Pfam" id="PF16990">
    <property type="entry name" value="CBM_35"/>
    <property type="match status" value="1"/>
</dbReference>
<dbReference type="PROSITE" id="PS51175">
    <property type="entry name" value="CBM6"/>
    <property type="match status" value="2"/>
</dbReference>
<feature type="domain" description="CBM6" evidence="2">
    <location>
        <begin position="587"/>
        <end position="714"/>
    </location>
</feature>
<feature type="chain" id="PRO_5045642288" evidence="1">
    <location>
        <begin position="23"/>
        <end position="714"/>
    </location>
</feature>
<name>A0ABS5YUI4_9ACTN</name>
<evidence type="ECO:0000256" key="1">
    <source>
        <dbReference type="SAM" id="SignalP"/>
    </source>
</evidence>
<proteinExistence type="predicted"/>
<keyword evidence="1" id="KW-0732">Signal</keyword>
<sequence length="714" mass="77733">MKVAAVALLLSAFAVAPAPINAAPSVITVDAGQRFGPLKKAGLGTLFGFAATPATPRDLTSGSQLWLSQHASADGDASYPTSTEAVASKLNGTGVRMIVRYNDLMGGWPYQWKGTADWFAKVDSATRSIQKYRDLVLAVAPFNEPDNKLQGGFAQDPNVPGASYDEKFRWLWTQTFRRIRAIDAQVKIMGPNFEHYRPWEPDLQARMRAFLSNAVATGTTPNMIGWHSLGASPGDVPEGLSRYYRPLENELGVPGRPLPVVIEEYGPGTGDFEGVPGTMVKHWAEFERYGVDYGAMGIYTNPGLLGNTLRRTGNGLQPNAGWFMMNWYRSMAGQRVFVSRWDTRRYQASDAVATYDDGSQSLTVLAGGEQGDVDVRITNLPQRGNVRVRLETTRWSRDPYAVDQRVERQGDPRTGTYQLFDQTMTLDSSGGVTVPIKRMEQYDGYRIVISPPANPVTPSTVYEAERATATHVVQHQAAKLASGNAYVGGIDFADSALTFAVQAPTTGLYEVQVRYANGTAATSTHQVTVNGTGQGEITYPSTGGWADTTMGTVTKRLVLKAGTNQVRLTKGNGYAEVDFLDVRPDQHRYEAELAAVTNARIGHYGYNEFPDLVGGIDNPDSAVEFTVEVPMAATYRLDIGYANGLPGTATHRVLVNGVERGVASYPSTNEWLTGPRQDAVLRHSFVDVPLAAGVNRVRLAKGDGYAELDYLAIQ</sequence>
<gene>
    <name evidence="3" type="ORF">KOI35_22935</name>
</gene>
<dbReference type="SUPFAM" id="SSF51445">
    <property type="entry name" value="(Trans)glycosidases"/>
    <property type="match status" value="1"/>
</dbReference>
<reference evidence="3 4" key="1">
    <citation type="submission" date="2021-06" db="EMBL/GenBank/DDBJ databases">
        <title>Actinoplanes lichenicola sp. nov., and Actinoplanes ovalisporus sp. nov., isolated from lichen in Thailand.</title>
        <authorList>
            <person name="Saeng-In P."/>
            <person name="Kanchanasin P."/>
            <person name="Yuki M."/>
            <person name="Kudo T."/>
            <person name="Ohkuma M."/>
            <person name="Phongsopitanun W."/>
            <person name="Tanasupawat S."/>
        </authorList>
    </citation>
    <scope>NUCLEOTIDE SEQUENCE [LARGE SCALE GENOMIC DNA]</scope>
    <source>
        <strain evidence="3 4">NBRC 110975</strain>
    </source>
</reference>
<dbReference type="RefSeq" id="WP_215789820.1">
    <property type="nucleotide sequence ID" value="NZ_JAHKKG010000007.1"/>
</dbReference>
<feature type="domain" description="CBM6" evidence="2">
    <location>
        <begin position="460"/>
        <end position="583"/>
    </location>
</feature>
<dbReference type="EMBL" id="JAHKKG010000007">
    <property type="protein sequence ID" value="MBU2666363.1"/>
    <property type="molecule type" value="Genomic_DNA"/>
</dbReference>